<organism evidence="1 2">
    <name type="scientific">Caerostris darwini</name>
    <dbReference type="NCBI Taxonomy" id="1538125"/>
    <lineage>
        <taxon>Eukaryota</taxon>
        <taxon>Metazoa</taxon>
        <taxon>Ecdysozoa</taxon>
        <taxon>Arthropoda</taxon>
        <taxon>Chelicerata</taxon>
        <taxon>Arachnida</taxon>
        <taxon>Araneae</taxon>
        <taxon>Araneomorphae</taxon>
        <taxon>Entelegynae</taxon>
        <taxon>Araneoidea</taxon>
        <taxon>Araneidae</taxon>
        <taxon>Caerostris</taxon>
    </lineage>
</organism>
<evidence type="ECO:0000313" key="1">
    <source>
        <dbReference type="EMBL" id="GIY26360.1"/>
    </source>
</evidence>
<dbReference type="EMBL" id="BPLQ01006940">
    <property type="protein sequence ID" value="GIY26360.1"/>
    <property type="molecule type" value="Genomic_DNA"/>
</dbReference>
<sequence>MASLQREFLQFCVSLRRSYTGEQASTLHQFHRTVGIMHVNREFLHTVPAMKEVPEEEASTSYSAASASRTRGDSFFVCKDKYLRTRCPVKDVI</sequence>
<reference evidence="1 2" key="1">
    <citation type="submission" date="2021-06" db="EMBL/GenBank/DDBJ databases">
        <title>Caerostris darwini draft genome.</title>
        <authorList>
            <person name="Kono N."/>
            <person name="Arakawa K."/>
        </authorList>
    </citation>
    <scope>NUCLEOTIDE SEQUENCE [LARGE SCALE GENOMIC DNA]</scope>
</reference>
<accession>A0AAV4S1F1</accession>
<evidence type="ECO:0000313" key="2">
    <source>
        <dbReference type="Proteomes" id="UP001054837"/>
    </source>
</evidence>
<proteinExistence type="predicted"/>
<dbReference type="Proteomes" id="UP001054837">
    <property type="component" value="Unassembled WGS sequence"/>
</dbReference>
<dbReference type="AlphaFoldDB" id="A0AAV4S1F1"/>
<protein>
    <submittedName>
        <fullName evidence="1">Uncharacterized protein</fullName>
    </submittedName>
</protein>
<keyword evidence="2" id="KW-1185">Reference proteome</keyword>
<name>A0AAV4S1F1_9ARAC</name>
<comment type="caution">
    <text evidence="1">The sequence shown here is derived from an EMBL/GenBank/DDBJ whole genome shotgun (WGS) entry which is preliminary data.</text>
</comment>
<gene>
    <name evidence="1" type="ORF">CDAR_569681</name>
</gene>